<dbReference type="Proteomes" id="UP001597399">
    <property type="component" value="Unassembled WGS sequence"/>
</dbReference>
<evidence type="ECO:0000313" key="2">
    <source>
        <dbReference type="EMBL" id="MFD2694150.1"/>
    </source>
</evidence>
<accession>A0ABW5S2Y0</accession>
<dbReference type="PANTHER" id="PTHR43798">
    <property type="entry name" value="MONOACYLGLYCEROL LIPASE"/>
    <property type="match status" value="1"/>
</dbReference>
<dbReference type="Pfam" id="PF00561">
    <property type="entry name" value="Abhydrolase_1"/>
    <property type="match status" value="1"/>
</dbReference>
<sequence>MLTQNNQNYSIHFKYRKEKESAPTFVFVHDLCLDATMWSELIREMDQQMNLLVFDLYAHGKTTQSLLPFSIDHFTSDLLALLDHLHLNKIHLVGCRFSSFLAFNFALKRPEKVESLTLISFPFHFQRSTFVPECESLIQLLKLDRSLFEKKYLLENIYPITLHKAKIITRALRRVSTETIVNPYQELLQWTDFDLLQELKKLKMPVLFMHGAYDPVYPSELAMILSKYVFNSHFMLIPNSSRLVPLDQPAFAASVLCQFLASSKSSVMISTDYQSHINSMYRLIERAYHPKTTRRRYLRMSIMEQGIHVYWNGLEVKGNWNQRSAKEILLFLILNRGAVKRDTIIDAFTPDMELDKARNHLRVQLNHLNKIFQSQSDKSLQEMLIISRDSIALNADIQSDIGTYLKEIDHLFWAEENSVDKCETFLQMLEDYSPTLFNSFKGEWVQRISKNLNSKFSQIMTQLLIGLKKDDNIPMMIQLLKQGKKIEPYDGFCNEWLAAIKN</sequence>
<reference evidence="3" key="1">
    <citation type="journal article" date="2019" name="Int. J. Syst. Evol. Microbiol.">
        <title>The Global Catalogue of Microorganisms (GCM) 10K type strain sequencing project: providing services to taxonomists for standard genome sequencing and annotation.</title>
        <authorList>
            <consortium name="The Broad Institute Genomics Platform"/>
            <consortium name="The Broad Institute Genome Sequencing Center for Infectious Disease"/>
            <person name="Wu L."/>
            <person name="Ma J."/>
        </authorList>
    </citation>
    <scope>NUCLEOTIDE SEQUENCE [LARGE SCALE GENOMIC DNA]</scope>
    <source>
        <strain evidence="3">TISTR 2466</strain>
    </source>
</reference>
<protein>
    <submittedName>
        <fullName evidence="2">Alpha/beta fold hydrolase</fullName>
    </submittedName>
</protein>
<name>A0ABW5S2Y0_9BACL</name>
<evidence type="ECO:0000313" key="3">
    <source>
        <dbReference type="Proteomes" id="UP001597399"/>
    </source>
</evidence>
<gene>
    <name evidence="2" type="ORF">ACFSUE_11000</name>
</gene>
<dbReference type="InterPro" id="IPR000073">
    <property type="entry name" value="AB_hydrolase_1"/>
</dbReference>
<dbReference type="SUPFAM" id="SSF53474">
    <property type="entry name" value="alpha/beta-Hydrolases"/>
    <property type="match status" value="1"/>
</dbReference>
<proteinExistence type="predicted"/>
<dbReference type="RefSeq" id="WP_253057708.1">
    <property type="nucleotide sequence ID" value="NZ_JAMXWM010000001.1"/>
</dbReference>
<dbReference type="Gene3D" id="3.40.50.1820">
    <property type="entry name" value="alpha/beta hydrolase"/>
    <property type="match status" value="1"/>
</dbReference>
<organism evidence="2 3">
    <name type="scientific">Sporolactobacillus shoreicorticis</name>
    <dbReference type="NCBI Taxonomy" id="1923877"/>
    <lineage>
        <taxon>Bacteria</taxon>
        <taxon>Bacillati</taxon>
        <taxon>Bacillota</taxon>
        <taxon>Bacilli</taxon>
        <taxon>Bacillales</taxon>
        <taxon>Sporolactobacillaceae</taxon>
        <taxon>Sporolactobacillus</taxon>
    </lineage>
</organism>
<dbReference type="InterPro" id="IPR050266">
    <property type="entry name" value="AB_hydrolase_sf"/>
</dbReference>
<comment type="caution">
    <text evidence="2">The sequence shown here is derived from an EMBL/GenBank/DDBJ whole genome shotgun (WGS) entry which is preliminary data.</text>
</comment>
<dbReference type="InterPro" id="IPR029058">
    <property type="entry name" value="AB_hydrolase_fold"/>
</dbReference>
<evidence type="ECO:0000259" key="1">
    <source>
        <dbReference type="Pfam" id="PF00561"/>
    </source>
</evidence>
<keyword evidence="2" id="KW-0378">Hydrolase</keyword>
<dbReference type="EMBL" id="JBHUMQ010000026">
    <property type="protein sequence ID" value="MFD2694150.1"/>
    <property type="molecule type" value="Genomic_DNA"/>
</dbReference>
<feature type="domain" description="AB hydrolase-1" evidence="1">
    <location>
        <begin position="23"/>
        <end position="123"/>
    </location>
</feature>
<dbReference type="GO" id="GO:0016787">
    <property type="term" value="F:hydrolase activity"/>
    <property type="evidence" value="ECO:0007669"/>
    <property type="project" value="UniProtKB-KW"/>
</dbReference>
<keyword evidence="3" id="KW-1185">Reference proteome</keyword>